<dbReference type="AlphaFoldDB" id="A0A3A3GUQ4"/>
<organism evidence="1 2">
    <name type="scientific">Paenibacillus thiaminolyticus</name>
    <name type="common">Bacillus thiaminolyticus</name>
    <dbReference type="NCBI Taxonomy" id="49283"/>
    <lineage>
        <taxon>Bacteria</taxon>
        <taxon>Bacillati</taxon>
        <taxon>Bacillota</taxon>
        <taxon>Bacilli</taxon>
        <taxon>Bacillales</taxon>
        <taxon>Paenibacillaceae</taxon>
        <taxon>Paenibacillus</taxon>
    </lineage>
</organism>
<dbReference type="Proteomes" id="UP000266177">
    <property type="component" value="Unassembled WGS sequence"/>
</dbReference>
<reference evidence="1 2" key="1">
    <citation type="submission" date="2018-09" db="EMBL/GenBank/DDBJ databases">
        <title>Paenibacillus SK2017-BO5.</title>
        <authorList>
            <person name="Piskunova J.V."/>
            <person name="Dubiley S.A."/>
            <person name="Severinov K.V."/>
        </authorList>
    </citation>
    <scope>NUCLEOTIDE SEQUENCE [LARGE SCALE GENOMIC DNA]</scope>
    <source>
        <strain evidence="1 2">BO5</strain>
    </source>
</reference>
<gene>
    <name evidence="1" type="ORF">DQX05_22045</name>
</gene>
<protein>
    <submittedName>
        <fullName evidence="1">Uncharacterized protein</fullName>
    </submittedName>
</protein>
<comment type="caution">
    <text evidence="1">The sequence shown here is derived from an EMBL/GenBank/DDBJ whole genome shotgun (WGS) entry which is preliminary data.</text>
</comment>
<name>A0A3A3GUQ4_PANTH</name>
<evidence type="ECO:0000313" key="2">
    <source>
        <dbReference type="Proteomes" id="UP000266177"/>
    </source>
</evidence>
<dbReference type="EMBL" id="QYZD01000025">
    <property type="protein sequence ID" value="RJG21383.1"/>
    <property type="molecule type" value="Genomic_DNA"/>
</dbReference>
<dbReference type="RefSeq" id="WP_119795618.1">
    <property type="nucleotide sequence ID" value="NZ_QYZD01000025.1"/>
</dbReference>
<sequence>MLKIDDRVRFTKDVTTWNGKARRAKVGDQGRILWVFNKAAIVRIDGKAHVVRDVPASSLEVIQ</sequence>
<proteinExistence type="predicted"/>
<evidence type="ECO:0000313" key="1">
    <source>
        <dbReference type="EMBL" id="RJG21383.1"/>
    </source>
</evidence>
<accession>A0A3A3GUQ4</accession>